<keyword evidence="1" id="KW-0521">NADP</keyword>
<dbReference type="Proteomes" id="UP000324065">
    <property type="component" value="Unassembled WGS sequence"/>
</dbReference>
<keyword evidence="5" id="KW-1185">Reference proteome</keyword>
<evidence type="ECO:0000256" key="2">
    <source>
        <dbReference type="ARBA" id="ARBA00023002"/>
    </source>
</evidence>
<feature type="domain" description="Enoyl reductase (ER)" evidence="3">
    <location>
        <begin position="14"/>
        <end position="327"/>
    </location>
</feature>
<dbReference type="PANTHER" id="PTHR48106:SF8">
    <property type="entry name" value="OS02G0805600 PROTEIN"/>
    <property type="match status" value="1"/>
</dbReference>
<organism evidence="4 5">
    <name type="scientific">Roseospira marina</name>
    <dbReference type="NCBI Taxonomy" id="140057"/>
    <lineage>
        <taxon>Bacteria</taxon>
        <taxon>Pseudomonadati</taxon>
        <taxon>Pseudomonadota</taxon>
        <taxon>Alphaproteobacteria</taxon>
        <taxon>Rhodospirillales</taxon>
        <taxon>Rhodospirillaceae</taxon>
        <taxon>Roseospira</taxon>
    </lineage>
</organism>
<evidence type="ECO:0000259" key="3">
    <source>
        <dbReference type="SMART" id="SM00829"/>
    </source>
</evidence>
<accession>A0A5M6IFT3</accession>
<dbReference type="GO" id="GO:0016651">
    <property type="term" value="F:oxidoreductase activity, acting on NAD(P)H"/>
    <property type="evidence" value="ECO:0007669"/>
    <property type="project" value="TreeGrafter"/>
</dbReference>
<dbReference type="InterPro" id="IPR036291">
    <property type="entry name" value="NAD(P)-bd_dom_sf"/>
</dbReference>
<dbReference type="Gene3D" id="3.40.50.720">
    <property type="entry name" value="NAD(P)-binding Rossmann-like Domain"/>
    <property type="match status" value="1"/>
</dbReference>
<dbReference type="RefSeq" id="WP_150061210.1">
    <property type="nucleotide sequence ID" value="NZ_JACHII010000005.1"/>
</dbReference>
<comment type="caution">
    <text evidence="4">The sequence shown here is derived from an EMBL/GenBank/DDBJ whole genome shotgun (WGS) entry which is preliminary data.</text>
</comment>
<dbReference type="EMBL" id="VWPJ01000003">
    <property type="protein sequence ID" value="KAA5606609.1"/>
    <property type="molecule type" value="Genomic_DNA"/>
</dbReference>
<dbReference type="AlphaFoldDB" id="A0A5M6IFT3"/>
<dbReference type="Pfam" id="PF08240">
    <property type="entry name" value="ADH_N"/>
    <property type="match status" value="1"/>
</dbReference>
<evidence type="ECO:0000313" key="5">
    <source>
        <dbReference type="Proteomes" id="UP000324065"/>
    </source>
</evidence>
<keyword evidence="2" id="KW-0560">Oxidoreductase</keyword>
<dbReference type="CDD" id="cd05276">
    <property type="entry name" value="p53_inducible_oxidoreductase"/>
    <property type="match status" value="1"/>
</dbReference>
<dbReference type="Gene3D" id="3.90.180.10">
    <property type="entry name" value="Medium-chain alcohol dehydrogenases, catalytic domain"/>
    <property type="match status" value="1"/>
</dbReference>
<evidence type="ECO:0000256" key="1">
    <source>
        <dbReference type="ARBA" id="ARBA00022857"/>
    </source>
</evidence>
<gene>
    <name evidence="4" type="ORF">F1188_04525</name>
</gene>
<evidence type="ECO:0000313" key="4">
    <source>
        <dbReference type="EMBL" id="KAA5606609.1"/>
    </source>
</evidence>
<dbReference type="SMART" id="SM00829">
    <property type="entry name" value="PKS_ER"/>
    <property type="match status" value="1"/>
</dbReference>
<dbReference type="SUPFAM" id="SSF50129">
    <property type="entry name" value="GroES-like"/>
    <property type="match status" value="1"/>
</dbReference>
<dbReference type="Pfam" id="PF00107">
    <property type="entry name" value="ADH_zinc_N"/>
    <property type="match status" value="1"/>
</dbReference>
<proteinExistence type="predicted"/>
<dbReference type="OrthoDB" id="9780520at2"/>
<dbReference type="SUPFAM" id="SSF51735">
    <property type="entry name" value="NAD(P)-binding Rossmann-fold domains"/>
    <property type="match status" value="1"/>
</dbReference>
<dbReference type="NCBIfam" id="TIGR02824">
    <property type="entry name" value="quinone_pig3"/>
    <property type="match status" value="1"/>
</dbReference>
<dbReference type="InterPro" id="IPR014189">
    <property type="entry name" value="Quinone_OxRdtase_PIG3"/>
</dbReference>
<reference evidence="4 5" key="1">
    <citation type="submission" date="2019-09" db="EMBL/GenBank/DDBJ databases">
        <title>Genome sequence of Roseospira marina, one of the more divergent members of the non-sulfur purple photosynthetic bacterial family, the Rhodospirillaceae.</title>
        <authorList>
            <person name="Meyer T."/>
            <person name="Kyndt J."/>
        </authorList>
    </citation>
    <scope>NUCLEOTIDE SEQUENCE [LARGE SCALE GENOMIC DNA]</scope>
    <source>
        <strain evidence="4 5">DSM 15113</strain>
    </source>
</reference>
<protein>
    <submittedName>
        <fullName evidence="4">NAD(P)H-quinone oxidoreductase</fullName>
    </submittedName>
</protein>
<dbReference type="InterPro" id="IPR013149">
    <property type="entry name" value="ADH-like_C"/>
</dbReference>
<sequence>MTEMTRAVVADGAGGPEVLRVVERPRPVPGEGQMLVRVQAAGVNRPDVMQRQGNYPPPPGASDVFGLELAGTVETLGPGVTDFAPGDRVMALVHSGAYADWAVVDAPVTLPVPEGVSLTEAGAIPETYFTVWSNLFERARLTAGETVLIHGGTSGIGTTAIQLAKAFGARVLVTAGSPEKCEAATQVGADHAIDYTATDFVTEARALTDDRGPDVILDMVGGDYVQRNLDLAAVDGRISQIAFQHGSRADLDLQPLLVKRLTLVGSTLRARPVPMKAKLAQALAEWVLPLLARGQAKPRIDSTFPLETVADAHARMDSGTHVGKIVLTMAPAA</sequence>
<name>A0A5M6IFT3_9PROT</name>
<dbReference type="InterPro" id="IPR013154">
    <property type="entry name" value="ADH-like_N"/>
</dbReference>
<dbReference type="PANTHER" id="PTHR48106">
    <property type="entry name" value="QUINONE OXIDOREDUCTASE PIG3-RELATED"/>
    <property type="match status" value="1"/>
</dbReference>
<dbReference type="InterPro" id="IPR011032">
    <property type="entry name" value="GroES-like_sf"/>
</dbReference>
<dbReference type="GO" id="GO:0070402">
    <property type="term" value="F:NADPH binding"/>
    <property type="evidence" value="ECO:0007669"/>
    <property type="project" value="TreeGrafter"/>
</dbReference>
<dbReference type="InterPro" id="IPR020843">
    <property type="entry name" value="ER"/>
</dbReference>